<dbReference type="EMBL" id="LSSN01001570">
    <property type="protein sequence ID" value="OMJ19142.1"/>
    <property type="molecule type" value="Genomic_DNA"/>
</dbReference>
<feature type="domain" description="PPM-type phosphatase" evidence="3">
    <location>
        <begin position="167"/>
        <end position="418"/>
    </location>
</feature>
<proteinExistence type="inferred from homology"/>
<dbReference type="AlphaFoldDB" id="A0A1R1XTD4"/>
<evidence type="ECO:0000256" key="2">
    <source>
        <dbReference type="SAM" id="MobiDB-lite"/>
    </source>
</evidence>
<evidence type="ECO:0000313" key="4">
    <source>
        <dbReference type="EMBL" id="OMJ12398.1"/>
    </source>
</evidence>
<evidence type="ECO:0000313" key="6">
    <source>
        <dbReference type="EMBL" id="OMJ19142.1"/>
    </source>
</evidence>
<dbReference type="InterPro" id="IPR001932">
    <property type="entry name" value="PPM-type_phosphatase-like_dom"/>
</dbReference>
<feature type="compositionally biased region" description="Polar residues" evidence="2">
    <location>
        <begin position="17"/>
        <end position="32"/>
    </location>
</feature>
<keyword evidence="7" id="KW-1185">Reference proteome</keyword>
<dbReference type="PANTHER" id="PTHR13832">
    <property type="entry name" value="PROTEIN PHOSPHATASE 2C"/>
    <property type="match status" value="1"/>
</dbReference>
<comment type="similarity">
    <text evidence="1">Belongs to the PP2C family.</text>
</comment>
<feature type="region of interest" description="Disordered" evidence="2">
    <location>
        <begin position="117"/>
        <end position="165"/>
    </location>
</feature>
<evidence type="ECO:0000313" key="5">
    <source>
        <dbReference type="EMBL" id="OMJ17900.1"/>
    </source>
</evidence>
<feature type="compositionally biased region" description="Low complexity" evidence="2">
    <location>
        <begin position="150"/>
        <end position="164"/>
    </location>
</feature>
<dbReference type="SUPFAM" id="SSF81606">
    <property type="entry name" value="PP2C-like"/>
    <property type="match status" value="1"/>
</dbReference>
<dbReference type="EMBL" id="LSSN01001902">
    <property type="protein sequence ID" value="OMJ17900.1"/>
    <property type="molecule type" value="Genomic_DNA"/>
</dbReference>
<dbReference type="InterPro" id="IPR036457">
    <property type="entry name" value="PPM-type-like_dom_sf"/>
</dbReference>
<dbReference type="InterPro" id="IPR015655">
    <property type="entry name" value="PP2C"/>
</dbReference>
<name>A0A1R1XTD4_9FUNG</name>
<feature type="compositionally biased region" description="Polar residues" evidence="2">
    <location>
        <begin position="39"/>
        <end position="82"/>
    </location>
</feature>
<gene>
    <name evidence="6" type="ORF">AYI70_g4912</name>
    <name evidence="5" type="ORF">AYI70_g5673</name>
    <name evidence="4" type="ORF">AYI70_g9151</name>
</gene>
<organism evidence="5 7">
    <name type="scientific">Smittium culicis</name>
    <dbReference type="NCBI Taxonomy" id="133412"/>
    <lineage>
        <taxon>Eukaryota</taxon>
        <taxon>Fungi</taxon>
        <taxon>Fungi incertae sedis</taxon>
        <taxon>Zoopagomycota</taxon>
        <taxon>Kickxellomycotina</taxon>
        <taxon>Harpellomycetes</taxon>
        <taxon>Harpellales</taxon>
        <taxon>Legeriomycetaceae</taxon>
        <taxon>Smittium</taxon>
    </lineage>
</organism>
<accession>A0A1R1XTD4</accession>
<dbReference type="Gene3D" id="3.60.40.10">
    <property type="entry name" value="PPM-type phosphatase domain"/>
    <property type="match status" value="1"/>
</dbReference>
<feature type="compositionally biased region" description="Polar residues" evidence="2">
    <location>
        <begin position="126"/>
        <end position="143"/>
    </location>
</feature>
<dbReference type="SMART" id="SM00332">
    <property type="entry name" value="PP2Cc"/>
    <property type="match status" value="1"/>
</dbReference>
<dbReference type="PANTHER" id="PTHR13832:SF837">
    <property type="entry name" value="PROTEIN PHOSPHATASE 2C-LIKE DOMAIN-CONTAINING PROTEIN 1"/>
    <property type="match status" value="1"/>
</dbReference>
<dbReference type="CDD" id="cd00143">
    <property type="entry name" value="PP2Cc"/>
    <property type="match status" value="1"/>
</dbReference>
<dbReference type="PROSITE" id="PS51746">
    <property type="entry name" value="PPM_2"/>
    <property type="match status" value="1"/>
</dbReference>
<reference evidence="5 7" key="1">
    <citation type="submission" date="2017-01" db="EMBL/GenBank/DDBJ databases">
        <authorList>
            <person name="Mah S.A."/>
            <person name="Swanson W.J."/>
            <person name="Moy G.W."/>
            <person name="Vacquier V.D."/>
        </authorList>
    </citation>
    <scope>NUCLEOTIDE SEQUENCE [LARGE SCALE GENOMIC DNA]</scope>
    <source>
        <strain evidence="5 7">GSMNP</strain>
    </source>
</reference>
<dbReference type="GO" id="GO:0004722">
    <property type="term" value="F:protein serine/threonine phosphatase activity"/>
    <property type="evidence" value="ECO:0007669"/>
    <property type="project" value="InterPro"/>
</dbReference>
<feature type="compositionally biased region" description="Basic and acidic residues" evidence="2">
    <location>
        <begin position="1"/>
        <end position="14"/>
    </location>
</feature>
<dbReference type="EMBL" id="LSSN01003972">
    <property type="protein sequence ID" value="OMJ12398.1"/>
    <property type="molecule type" value="Genomic_DNA"/>
</dbReference>
<feature type="region of interest" description="Disordered" evidence="2">
    <location>
        <begin position="1"/>
        <end position="101"/>
    </location>
</feature>
<dbReference type="Proteomes" id="UP000187283">
    <property type="component" value="Unassembled WGS sequence"/>
</dbReference>
<comment type="caution">
    <text evidence="5">The sequence shown here is derived from an EMBL/GenBank/DDBJ whole genome shotgun (WGS) entry which is preliminary data.</text>
</comment>
<sequence length="420" mass="45860">MVPNDSHAKDKIPSKDFQASSKKSSLTKNNILSKLENLSLDSSSPKPSVITNHTSPQNTPSSPKKSDLNTTEICNSDCSSSKTTKRVALQRNTVPPPINVKDAKLIAQKSLAQKLLFMSPTPSPPTSALDSFNDLSPSSQLSNDRPHDPQNPNSPNNTSSLPKSIIKIGVSTERNKKYRRTMEDSHSFVYDFCSVKDQFFAAIFDGHSGKTAAEWCGNNFHLVLQELLNENPDLPIEQIINNTFVKVDNYFSTLERSRSGCTAVTALLIPSSQNISSFDLYVANVGDARCVYSNNLETIRLTYDHKGDDQFEANRIINAGGYVFNGRVNGVLAVTRSLGDSSMKQFVVGNPYVSHINIPKSSGTLVLACDGLWDVCSDDMAIKLANESPDPQSAAESLVQYAVDNFSTDNISVIVIKLSS</sequence>
<dbReference type="Pfam" id="PF00481">
    <property type="entry name" value="PP2C"/>
    <property type="match status" value="1"/>
</dbReference>
<protein>
    <submittedName>
        <fullName evidence="5">Protein phosphatase 2C-like protein</fullName>
    </submittedName>
</protein>
<evidence type="ECO:0000259" key="3">
    <source>
        <dbReference type="PROSITE" id="PS51746"/>
    </source>
</evidence>
<dbReference type="OrthoDB" id="10264738at2759"/>
<evidence type="ECO:0000256" key="1">
    <source>
        <dbReference type="ARBA" id="ARBA00006702"/>
    </source>
</evidence>
<evidence type="ECO:0000313" key="7">
    <source>
        <dbReference type="Proteomes" id="UP000187283"/>
    </source>
</evidence>
<dbReference type="STRING" id="133412.A0A1R1XTD4"/>